<protein>
    <submittedName>
        <fullName evidence="3">Dehydrogenase</fullName>
    </submittedName>
</protein>
<evidence type="ECO:0000313" key="3">
    <source>
        <dbReference type="EMBL" id="GLR66299.1"/>
    </source>
</evidence>
<dbReference type="InterPro" id="IPR020904">
    <property type="entry name" value="Sc_DH/Rdtase_CS"/>
</dbReference>
<dbReference type="RefSeq" id="WP_284256977.1">
    <property type="nucleotide sequence ID" value="NZ_BSOS01000013.1"/>
</dbReference>
<dbReference type="PRINTS" id="PR00081">
    <property type="entry name" value="GDHRDH"/>
</dbReference>
<evidence type="ECO:0000256" key="2">
    <source>
        <dbReference type="RuleBase" id="RU000363"/>
    </source>
</evidence>
<keyword evidence="1" id="KW-0560">Oxidoreductase</keyword>
<dbReference type="PRINTS" id="PR00080">
    <property type="entry name" value="SDRFAMILY"/>
</dbReference>
<comment type="caution">
    <text evidence="3">The sequence shown here is derived from an EMBL/GenBank/DDBJ whole genome shotgun (WGS) entry which is preliminary data.</text>
</comment>
<accession>A0ABQ6A850</accession>
<dbReference type="SUPFAM" id="SSF51735">
    <property type="entry name" value="NAD(P)-binding Rossmann-fold domains"/>
    <property type="match status" value="1"/>
</dbReference>
<keyword evidence="4" id="KW-1185">Reference proteome</keyword>
<evidence type="ECO:0000313" key="4">
    <source>
        <dbReference type="Proteomes" id="UP001156641"/>
    </source>
</evidence>
<reference evidence="4" key="1">
    <citation type="journal article" date="2019" name="Int. J. Syst. Evol. Microbiol.">
        <title>The Global Catalogue of Microorganisms (GCM) 10K type strain sequencing project: providing services to taxonomists for standard genome sequencing and annotation.</title>
        <authorList>
            <consortium name="The Broad Institute Genomics Platform"/>
            <consortium name="The Broad Institute Genome Sequencing Center for Infectious Disease"/>
            <person name="Wu L."/>
            <person name="Ma J."/>
        </authorList>
    </citation>
    <scope>NUCLEOTIDE SEQUENCE [LARGE SCALE GENOMIC DNA]</scope>
    <source>
        <strain evidence="4">NBRC 112502</strain>
    </source>
</reference>
<dbReference type="InterPro" id="IPR002347">
    <property type="entry name" value="SDR_fam"/>
</dbReference>
<dbReference type="EMBL" id="BSOS01000013">
    <property type="protein sequence ID" value="GLR66299.1"/>
    <property type="molecule type" value="Genomic_DNA"/>
</dbReference>
<dbReference type="InterPro" id="IPR036291">
    <property type="entry name" value="NAD(P)-bd_dom_sf"/>
</dbReference>
<gene>
    <name evidence="3" type="ORF">GCM10010909_09790</name>
</gene>
<dbReference type="Proteomes" id="UP001156641">
    <property type="component" value="Unassembled WGS sequence"/>
</dbReference>
<sequence length="308" mass="31812">MNAWASGDIPSQAGKLAVITGANSGIGYFTALELAKAGANVILACRNAEKGAAAAAKINAAAPGRAMFEALDLARLASVHDFAARFKAAHGTLDLLINNAGVMATPARQVTADGFEQQLGVNFLGHFALTALLLPALMKAPAPRVIQLSSIAHRQGRIDLTDLQCVRAYKPWQAYSQSKLAMLMFAMELQRRSDAGGWGLLSLAAHPGIARTELIANGPGAGSLTALGLKLVEPFISQSGEAGALPTLLAATAADVTPGGYYGPTGFKEFRGPPGKARPEKHALDAGVARALWEAAEALTALSITPGP</sequence>
<dbReference type="PANTHER" id="PTHR43157">
    <property type="entry name" value="PHOSPHATIDYLINOSITOL-GLYCAN BIOSYNTHESIS CLASS F PROTEIN-RELATED"/>
    <property type="match status" value="1"/>
</dbReference>
<organism evidence="3 4">
    <name type="scientific">Acidocella aquatica</name>
    <dbReference type="NCBI Taxonomy" id="1922313"/>
    <lineage>
        <taxon>Bacteria</taxon>
        <taxon>Pseudomonadati</taxon>
        <taxon>Pseudomonadota</taxon>
        <taxon>Alphaproteobacteria</taxon>
        <taxon>Acetobacterales</taxon>
        <taxon>Acidocellaceae</taxon>
        <taxon>Acidocella</taxon>
    </lineage>
</organism>
<dbReference type="Pfam" id="PF00106">
    <property type="entry name" value="adh_short"/>
    <property type="match status" value="1"/>
</dbReference>
<dbReference type="Gene3D" id="3.40.50.720">
    <property type="entry name" value="NAD(P)-binding Rossmann-like Domain"/>
    <property type="match status" value="1"/>
</dbReference>
<dbReference type="PANTHER" id="PTHR43157:SF31">
    <property type="entry name" value="PHOSPHATIDYLINOSITOL-GLYCAN BIOSYNTHESIS CLASS F PROTEIN"/>
    <property type="match status" value="1"/>
</dbReference>
<dbReference type="NCBIfam" id="NF004513">
    <property type="entry name" value="PRK05854.1"/>
    <property type="match status" value="1"/>
</dbReference>
<dbReference type="NCBIfam" id="NF004846">
    <property type="entry name" value="PRK06197.1"/>
    <property type="match status" value="1"/>
</dbReference>
<name>A0ABQ6A850_9PROT</name>
<evidence type="ECO:0000256" key="1">
    <source>
        <dbReference type="ARBA" id="ARBA00023002"/>
    </source>
</evidence>
<comment type="similarity">
    <text evidence="2">Belongs to the short-chain dehydrogenases/reductases (SDR) family.</text>
</comment>
<dbReference type="PROSITE" id="PS00061">
    <property type="entry name" value="ADH_SHORT"/>
    <property type="match status" value="1"/>
</dbReference>
<proteinExistence type="inferred from homology"/>